<accession>A0ABR0F2Q9</accession>
<feature type="region of interest" description="Disordered" evidence="1">
    <location>
        <begin position="14"/>
        <end position="42"/>
    </location>
</feature>
<proteinExistence type="predicted"/>
<organism evidence="2 3">
    <name type="scientific">Zasmidium cellare</name>
    <name type="common">Wine cellar mold</name>
    <name type="synonym">Racodium cellare</name>
    <dbReference type="NCBI Taxonomy" id="395010"/>
    <lineage>
        <taxon>Eukaryota</taxon>
        <taxon>Fungi</taxon>
        <taxon>Dikarya</taxon>
        <taxon>Ascomycota</taxon>
        <taxon>Pezizomycotina</taxon>
        <taxon>Dothideomycetes</taxon>
        <taxon>Dothideomycetidae</taxon>
        <taxon>Mycosphaerellales</taxon>
        <taxon>Mycosphaerellaceae</taxon>
        <taxon>Zasmidium</taxon>
    </lineage>
</organism>
<evidence type="ECO:0000313" key="2">
    <source>
        <dbReference type="EMBL" id="KAK4507753.1"/>
    </source>
</evidence>
<name>A0ABR0F2Q9_ZASCE</name>
<sequence length="128" mass="14124">MSVGFRHHFLTGLEEIADQPQPDKRSSWLANTSSNDDNEELETKCRQGALSAAERLNEEIRSRKTPSAPSTPTGDVVCSPAFAAAVMSKKSSFMDLHSYPDTTGTKKRSGGESAFFRLRPARYESRVV</sequence>
<dbReference type="Proteomes" id="UP001305779">
    <property type="component" value="Unassembled WGS sequence"/>
</dbReference>
<protein>
    <submittedName>
        <fullName evidence="2">Uncharacterized protein</fullName>
    </submittedName>
</protein>
<keyword evidence="3" id="KW-1185">Reference proteome</keyword>
<evidence type="ECO:0000256" key="1">
    <source>
        <dbReference type="SAM" id="MobiDB-lite"/>
    </source>
</evidence>
<reference evidence="2 3" key="1">
    <citation type="journal article" date="2023" name="G3 (Bethesda)">
        <title>A chromosome-level genome assembly of Zasmidium syzygii isolated from banana leaves.</title>
        <authorList>
            <person name="van Westerhoven A.C."/>
            <person name="Mehrabi R."/>
            <person name="Talebi R."/>
            <person name="Steentjes M.B.F."/>
            <person name="Corcolon B."/>
            <person name="Chong P.A."/>
            <person name="Kema G.H.J."/>
            <person name="Seidl M.F."/>
        </authorList>
    </citation>
    <scope>NUCLEOTIDE SEQUENCE [LARGE SCALE GENOMIC DNA]</scope>
    <source>
        <strain evidence="2 3">P124</strain>
    </source>
</reference>
<dbReference type="EMBL" id="JAXOVC010000001">
    <property type="protein sequence ID" value="KAK4507753.1"/>
    <property type="molecule type" value="Genomic_DNA"/>
</dbReference>
<gene>
    <name evidence="2" type="ORF">PRZ48_001488</name>
</gene>
<comment type="caution">
    <text evidence="2">The sequence shown here is derived from an EMBL/GenBank/DDBJ whole genome shotgun (WGS) entry which is preliminary data.</text>
</comment>
<evidence type="ECO:0000313" key="3">
    <source>
        <dbReference type="Proteomes" id="UP001305779"/>
    </source>
</evidence>